<dbReference type="SUPFAM" id="SSF48366">
    <property type="entry name" value="Ras GEF"/>
    <property type="match status" value="1"/>
</dbReference>
<dbReference type="Ensembl" id="ENSSAUT00010020911.1">
    <property type="protein sequence ID" value="ENSSAUP00010019768.1"/>
    <property type="gene ID" value="ENSSAUG00010008882.1"/>
</dbReference>
<keyword evidence="7" id="KW-1185">Reference proteome</keyword>
<dbReference type="CDD" id="cd06224">
    <property type="entry name" value="REM"/>
    <property type="match status" value="1"/>
</dbReference>
<dbReference type="Pfam" id="PF00618">
    <property type="entry name" value="RasGEF_N"/>
    <property type="match status" value="1"/>
</dbReference>
<evidence type="ECO:0000256" key="2">
    <source>
        <dbReference type="PROSITE-ProRule" id="PRU00168"/>
    </source>
</evidence>
<dbReference type="SMART" id="SM00147">
    <property type="entry name" value="RasGEF"/>
    <property type="match status" value="1"/>
</dbReference>
<dbReference type="PANTHER" id="PTHR21560">
    <property type="entry name" value="VERY KIND PROTEIN"/>
    <property type="match status" value="1"/>
</dbReference>
<dbReference type="PROSITE" id="PS50009">
    <property type="entry name" value="RASGEF_CAT"/>
    <property type="match status" value="1"/>
</dbReference>
<dbReference type="InterPro" id="IPR001895">
    <property type="entry name" value="RASGEF_cat_dom"/>
</dbReference>
<feature type="compositionally biased region" description="Polar residues" evidence="3">
    <location>
        <begin position="209"/>
        <end position="231"/>
    </location>
</feature>
<evidence type="ECO:0000313" key="7">
    <source>
        <dbReference type="Proteomes" id="UP000472265"/>
    </source>
</evidence>
<feature type="region of interest" description="Disordered" evidence="3">
    <location>
        <begin position="209"/>
        <end position="234"/>
    </location>
</feature>
<evidence type="ECO:0000259" key="4">
    <source>
        <dbReference type="PROSITE" id="PS50009"/>
    </source>
</evidence>
<feature type="region of interest" description="Disordered" evidence="3">
    <location>
        <begin position="314"/>
        <end position="346"/>
    </location>
</feature>
<dbReference type="InterPro" id="IPR023578">
    <property type="entry name" value="Ras_GEF_dom_sf"/>
</dbReference>
<reference evidence="6" key="2">
    <citation type="submission" date="2025-08" db="UniProtKB">
        <authorList>
            <consortium name="Ensembl"/>
        </authorList>
    </citation>
    <scope>IDENTIFICATION</scope>
</reference>
<dbReference type="Gene3D" id="1.20.870.10">
    <property type="entry name" value="Son of sevenless (SoS) protein Chain: S domain 1"/>
    <property type="match status" value="1"/>
</dbReference>
<evidence type="ECO:0000256" key="1">
    <source>
        <dbReference type="ARBA" id="ARBA00022658"/>
    </source>
</evidence>
<reference evidence="6" key="3">
    <citation type="submission" date="2025-09" db="UniProtKB">
        <authorList>
            <consortium name="Ensembl"/>
        </authorList>
    </citation>
    <scope>IDENTIFICATION</scope>
</reference>
<protein>
    <submittedName>
        <fullName evidence="6">Kinase non-catalytic C-lobe domain containing 1</fullName>
    </submittedName>
</protein>
<dbReference type="GO" id="GO:0048814">
    <property type="term" value="P:regulation of dendrite morphogenesis"/>
    <property type="evidence" value="ECO:0007669"/>
    <property type="project" value="TreeGrafter"/>
</dbReference>
<dbReference type="InterPro" id="IPR036964">
    <property type="entry name" value="RASGEF_cat_dom_sf"/>
</dbReference>
<feature type="domain" description="Ras-GEF" evidence="4">
    <location>
        <begin position="744"/>
        <end position="994"/>
    </location>
</feature>
<proteinExistence type="predicted"/>
<dbReference type="GO" id="GO:0005085">
    <property type="term" value="F:guanyl-nucleotide exchange factor activity"/>
    <property type="evidence" value="ECO:0007669"/>
    <property type="project" value="UniProtKB-KW"/>
</dbReference>
<reference evidence="6" key="1">
    <citation type="submission" date="2021-04" db="EMBL/GenBank/DDBJ databases">
        <authorList>
            <consortium name="Wellcome Sanger Institute Data Sharing"/>
        </authorList>
    </citation>
    <scope>NUCLEOTIDE SEQUENCE [LARGE SCALE GENOMIC DNA]</scope>
</reference>
<dbReference type="GO" id="GO:0007264">
    <property type="term" value="P:small GTPase-mediated signal transduction"/>
    <property type="evidence" value="ECO:0007669"/>
    <property type="project" value="InterPro"/>
</dbReference>
<accession>A0A671V0T4</accession>
<gene>
    <name evidence="6" type="primary">KNDC1</name>
</gene>
<evidence type="ECO:0000259" key="5">
    <source>
        <dbReference type="PROSITE" id="PS50212"/>
    </source>
</evidence>
<evidence type="ECO:0000256" key="3">
    <source>
        <dbReference type="SAM" id="MobiDB-lite"/>
    </source>
</evidence>
<dbReference type="GO" id="GO:0043025">
    <property type="term" value="C:neuronal cell body"/>
    <property type="evidence" value="ECO:0007669"/>
    <property type="project" value="TreeGrafter"/>
</dbReference>
<dbReference type="PROSITE" id="PS50212">
    <property type="entry name" value="RASGEF_NTER"/>
    <property type="match status" value="1"/>
</dbReference>
<dbReference type="PANTHER" id="PTHR21560:SF0">
    <property type="entry name" value="KINASE NON-CATALYTIC C-LOBE DOMAIN-CONTAINING PROTEIN 1"/>
    <property type="match status" value="1"/>
</dbReference>
<sequence>MSRVNIYRSSLSCWEIHVCLFAKLSRKQLHQHLCLFYRTVDGFAKSGEHIKDRDLEYPYPTQAESNLHTPEFPVDQAFVTSTSSDEILVNSSSALPDLSRLEVSLPQPLSNNLNGCGVFNNYLFRQDPTTGHLSLVPVQVRAPESVLGLDINLSLVPQPLQGLITVPETSDGPFINCMNLPVRQEYGPSSSCFKGSSIISDSPLEQSVSRAYNGRTNPGTQGQNQSPSESLSPKVHPALQEVIDLLKGEFSLDGYLDNGHEDIAMGEYIFSLKDLQYDAFASIVKERFSDLYWEDDLLGVLHCLVNYSPSTLSDGSDAGVMEGGDHSAGGSDESPSEAECPSGREEGLTGAHYEQMSPDCSEDMEDSDSVASERLLSPGSRAEGLGLSFSPAWALAFFGEDCFSPEVIQYAVNLGQHTGSPCLDELQQQLIMETKNLKKTRNFYQKLIQQERKNKGSDSKLMLSKLKSQFEELRSKVVFLDGVKKYLEVLSVDQWGLEVSLLPSLAVCGPGSLDLQSAEDPSVLCFSASKGKSTLQAGSALGLMAYLYARNAAVEGYIQQFLYTFRFLCTPEQLLQFIIDKFISAARYSLTKIFHRSLDVLQFWITDCRQVDFTPKSSLVDTLENFLNTEVIPVDSRGEALLAVLHSPPCTTGSQGTGSLVSLEEEEDSASCILSCHISLSLSLSTLQWRFSRVVEPSSSGPKEKAFSIAAALPVPFYGSMMDDLSNVCLQSEERLPFSQNEHSAQHVAQQLTLLQQEMFQRCHPVHFLNSRTQGVRDKLQNKNVSQPIPPAEGSSLLSCEGTPSDSYLQQLLTYADSVSNWISAEIVICDSIKTQVALLTKYLWIGKYCYESRNFATAMQILRGLENVIVRQLPAWKHLSSKVCEILEELRAVQVFLKSDDLCLMGGEHARRRPTLPSVHILAMHVQQLEIGAFTLTTGAYKWTKLRSIAKVVSQVHAFQEAVCPYIPDRELQAYLRRRIARLATSDIHLLASDSDANFQQSSERQTRRIQDKLRRVKATFK</sequence>
<name>A0A671V0T4_SPAAU</name>
<keyword evidence="1 2" id="KW-0344">Guanine-nucleotide releasing factor</keyword>
<evidence type="ECO:0000313" key="6">
    <source>
        <dbReference type="Ensembl" id="ENSSAUP00010019768.1"/>
    </source>
</evidence>
<dbReference type="Proteomes" id="UP000472265">
    <property type="component" value="Chromosome 15"/>
</dbReference>
<dbReference type="GeneTree" id="ENSGT00390000011408"/>
<dbReference type="InterPro" id="IPR000651">
    <property type="entry name" value="Ras-like_Gua-exchang_fac_N"/>
</dbReference>
<dbReference type="GO" id="GO:0032045">
    <property type="term" value="C:guanyl-nucleotide exchange factor complex"/>
    <property type="evidence" value="ECO:0007669"/>
    <property type="project" value="TreeGrafter"/>
</dbReference>
<dbReference type="AlphaFoldDB" id="A0A671V0T4"/>
<organism evidence="6 7">
    <name type="scientific">Sparus aurata</name>
    <name type="common">Gilthead sea bream</name>
    <dbReference type="NCBI Taxonomy" id="8175"/>
    <lineage>
        <taxon>Eukaryota</taxon>
        <taxon>Metazoa</taxon>
        <taxon>Chordata</taxon>
        <taxon>Craniata</taxon>
        <taxon>Vertebrata</taxon>
        <taxon>Euteleostomi</taxon>
        <taxon>Actinopterygii</taxon>
        <taxon>Neopterygii</taxon>
        <taxon>Teleostei</taxon>
        <taxon>Neoteleostei</taxon>
        <taxon>Acanthomorphata</taxon>
        <taxon>Eupercaria</taxon>
        <taxon>Spariformes</taxon>
        <taxon>Sparidae</taxon>
        <taxon>Sparus</taxon>
    </lineage>
</organism>
<dbReference type="Pfam" id="PF00617">
    <property type="entry name" value="RasGEF"/>
    <property type="match status" value="1"/>
</dbReference>
<feature type="domain" description="N-terminal Ras-GEF" evidence="5">
    <location>
        <begin position="531"/>
        <end position="650"/>
    </location>
</feature>
<dbReference type="GO" id="GO:0030425">
    <property type="term" value="C:dendrite"/>
    <property type="evidence" value="ECO:0007669"/>
    <property type="project" value="TreeGrafter"/>
</dbReference>
<dbReference type="InterPro" id="IPR029899">
    <property type="entry name" value="KNDC1"/>
</dbReference>
<dbReference type="Gene3D" id="1.10.840.10">
    <property type="entry name" value="Ras guanine-nucleotide exchange factors catalytic domain"/>
    <property type="match status" value="1"/>
</dbReference>